<evidence type="ECO:0000313" key="1">
    <source>
        <dbReference type="EMBL" id="SEI94783.1"/>
    </source>
</evidence>
<dbReference type="Proteomes" id="UP000198564">
    <property type="component" value="Unassembled WGS sequence"/>
</dbReference>
<accession>A0A1H6UQW7</accession>
<dbReference type="GO" id="GO:0016810">
    <property type="term" value="F:hydrolase activity, acting on carbon-nitrogen (but not peptide) bonds"/>
    <property type="evidence" value="ECO:0007669"/>
    <property type="project" value="InterPro"/>
</dbReference>
<dbReference type="Gene3D" id="3.20.20.140">
    <property type="entry name" value="Metal-dependent hydrolases"/>
    <property type="match status" value="1"/>
</dbReference>
<gene>
    <name evidence="1" type="ORF">SAMN04488113_1365</name>
</gene>
<keyword evidence="2" id="KW-1185">Reference proteome</keyword>
<reference evidence="2" key="1">
    <citation type="submission" date="2016-10" db="EMBL/GenBank/DDBJ databases">
        <authorList>
            <person name="Varghese N."/>
            <person name="Submissions S."/>
        </authorList>
    </citation>
    <scope>NUCLEOTIDE SEQUENCE [LARGE SCALE GENOMIC DNA]</scope>
    <source>
        <strain evidence="2">DSM 25751</strain>
    </source>
</reference>
<protein>
    <submittedName>
        <fullName evidence="1">Uncharacterized protein</fullName>
    </submittedName>
</protein>
<organism evidence="1 2">
    <name type="scientific">Alkalibacterium gilvum</name>
    <dbReference type="NCBI Taxonomy" id="1130080"/>
    <lineage>
        <taxon>Bacteria</taxon>
        <taxon>Bacillati</taxon>
        <taxon>Bacillota</taxon>
        <taxon>Bacilli</taxon>
        <taxon>Lactobacillales</taxon>
        <taxon>Carnobacteriaceae</taxon>
        <taxon>Alkalibacterium</taxon>
    </lineage>
</organism>
<dbReference type="Gene3D" id="2.30.40.10">
    <property type="entry name" value="Urease, subunit C, domain 1"/>
    <property type="match status" value="1"/>
</dbReference>
<dbReference type="STRING" id="1130080.SAMN04488113_1365"/>
<proteinExistence type="predicted"/>
<dbReference type="AlphaFoldDB" id="A0A1H6UQW7"/>
<name>A0A1H6UQW7_9LACT</name>
<dbReference type="InterPro" id="IPR011059">
    <property type="entry name" value="Metal-dep_hydrolase_composite"/>
</dbReference>
<evidence type="ECO:0000313" key="2">
    <source>
        <dbReference type="Proteomes" id="UP000198564"/>
    </source>
</evidence>
<sequence length="83" mass="9272">MEKVYNFCDYTSKTSERSLRESLGLITGGVTPLSENGEQQWPNVGKEASFVFLDASCSAEAIARMPKSRELMHKGNLFKPLDE</sequence>
<dbReference type="EMBL" id="FNYW01000036">
    <property type="protein sequence ID" value="SEI94783.1"/>
    <property type="molecule type" value="Genomic_DNA"/>
</dbReference>